<sequence length="216" mass="23827">MKGKAKLRIFILGCLALLITGSSLAFWSGKIDHTNRLKADQMSAKIEEVFDPDSEARGTVPKSVSFQNDSSCAAFLRVAYAETWDSNGLLLNNQIDGKDVAVKHWLSGFGQDSDLWKDGGDGWFYYKKILQPGEKTDPVLESVTFPFPQTDASVAFPDINTSDNYAAASYQLYFRMELLQVSDSHATLNSEEVNEKASSTIFGKTATVSGDSVEWK</sequence>
<feature type="chain" id="PRO_5031362766" description="Alternate signal-mediated exported protein" evidence="1">
    <location>
        <begin position="26"/>
        <end position="216"/>
    </location>
</feature>
<keyword evidence="3" id="KW-1185">Reference proteome</keyword>
<feature type="signal peptide" evidence="1">
    <location>
        <begin position="1"/>
        <end position="25"/>
    </location>
</feature>
<protein>
    <recommendedName>
        <fullName evidence="4">Alternate signal-mediated exported protein</fullName>
    </recommendedName>
</protein>
<dbReference type="Proteomes" id="UP000466864">
    <property type="component" value="Unassembled WGS sequence"/>
</dbReference>
<evidence type="ECO:0000256" key="1">
    <source>
        <dbReference type="SAM" id="SignalP"/>
    </source>
</evidence>
<dbReference type="AlphaFoldDB" id="A0A7X2P8V5"/>
<name>A0A7X2P8V5_9FIRM</name>
<comment type="caution">
    <text evidence="2">The sequence shown here is derived from an EMBL/GenBank/DDBJ whole genome shotgun (WGS) entry which is preliminary data.</text>
</comment>
<evidence type="ECO:0008006" key="4">
    <source>
        <dbReference type="Google" id="ProtNLM"/>
    </source>
</evidence>
<evidence type="ECO:0000313" key="3">
    <source>
        <dbReference type="Proteomes" id="UP000466864"/>
    </source>
</evidence>
<organism evidence="2 3">
    <name type="scientific">Bilifractor porci</name>
    <dbReference type="NCBI Taxonomy" id="2606636"/>
    <lineage>
        <taxon>Bacteria</taxon>
        <taxon>Bacillati</taxon>
        <taxon>Bacillota</taxon>
        <taxon>Clostridia</taxon>
        <taxon>Lachnospirales</taxon>
        <taxon>Lachnospiraceae</taxon>
        <taxon>Bilifractor</taxon>
    </lineage>
</organism>
<keyword evidence="1" id="KW-0732">Signal</keyword>
<dbReference type="RefSeq" id="WP_154458268.1">
    <property type="nucleotide sequence ID" value="NZ_VUMV01000005.1"/>
</dbReference>
<proteinExistence type="predicted"/>
<dbReference type="EMBL" id="VUMV01000005">
    <property type="protein sequence ID" value="MST82367.1"/>
    <property type="molecule type" value="Genomic_DNA"/>
</dbReference>
<accession>A0A7X2P8V5</accession>
<gene>
    <name evidence="2" type="ORF">FYJ60_08580</name>
</gene>
<reference evidence="2 3" key="1">
    <citation type="submission" date="2019-08" db="EMBL/GenBank/DDBJ databases">
        <title>In-depth cultivation of the pig gut microbiome towards novel bacterial diversity and tailored functional studies.</title>
        <authorList>
            <person name="Wylensek D."/>
            <person name="Hitch T.C.A."/>
            <person name="Clavel T."/>
        </authorList>
    </citation>
    <scope>NUCLEOTIDE SEQUENCE [LARGE SCALE GENOMIC DNA]</scope>
    <source>
        <strain evidence="2 3">Oil+RF-744-WCA-WT-13</strain>
    </source>
</reference>
<evidence type="ECO:0000313" key="2">
    <source>
        <dbReference type="EMBL" id="MST82367.1"/>
    </source>
</evidence>